<dbReference type="Gene3D" id="3.40.50.1000">
    <property type="entry name" value="HAD superfamily/HAD-like"/>
    <property type="match status" value="1"/>
</dbReference>
<name>A0A2Z6IJ53_ACIFI</name>
<dbReference type="NCBIfam" id="TIGR01686">
    <property type="entry name" value="FkbH"/>
    <property type="match status" value="1"/>
</dbReference>
<dbReference type="InterPro" id="IPR010033">
    <property type="entry name" value="HAD_SF_ppase_IIIC"/>
</dbReference>
<dbReference type="Pfam" id="PF13946">
    <property type="entry name" value="DUF4214"/>
    <property type="match status" value="1"/>
</dbReference>
<proteinExistence type="predicted"/>
<dbReference type="InterPro" id="IPR023214">
    <property type="entry name" value="HAD_sf"/>
</dbReference>
<sequence length="680" mass="76014">MSRREQTSWWRRWRGRNESTEDPAWAALDDEAFLDAIYLKYLGRSTDPTGRDFYLRRLQSPQARRHVMRTLQNSEEGRAYQEQQQRVAVLNALEQQEQQFPPIPSIGITPAAEQPRLAILGTCLMEGLLRTALAAHWPVRHYLMDSGPHDPVPPLPVGEQDAVLVQLTLRSLLSLVTDGGDGDLFHLRPDLDWNLLRESTRRPLSAMVERVLAGLPEGIPVFFLSFLEPAPQINGILGRNRQKSLYALIRDLNDALEEQLASHHHAFYLELNDLRLHYGDSTAYDGHVSHFTHGGLLSSRQGDLIHLGILDKVRAALRILQGERPVKLIITDLDNTLWKGVLAEADEIIPLEVTEGWPLGYAEALLACKARGLLLAICSKNDAASTRENFVRVWGRRLRLEDFCSVQIGWEPKPAGIARILAETNILPEHVLFIDDNPLEIAEVSHAYPAMRTLSGDPERWRYTLLYAAETQVAEVSEESARRTELIQAKKAREEAAGSQDRDAWLASLQLALRMEVMADAAHPRYARALELLNKTNQFNTTGQRWSGAEMQDWLASGGALLAASAEDRFAPHGLIALALLRNNAIEQVVLSCRIFGLGIETALLAAAVRQIQAAGHPAYLGYYTSTGRNDACRDFWSKHGCTWDAEAQVWRGDVVPVSPAWIHLNGSKSDGLHHASAQK</sequence>
<dbReference type="Gene3D" id="3.40.50.1110">
    <property type="entry name" value="SGNH hydrolase"/>
    <property type="match status" value="1"/>
</dbReference>
<keyword evidence="2" id="KW-1185">Reference proteome</keyword>
<dbReference type="GO" id="GO:0016788">
    <property type="term" value="F:hydrolase activity, acting on ester bonds"/>
    <property type="evidence" value="ECO:0007669"/>
    <property type="project" value="UniProtKB-ARBA"/>
</dbReference>
<dbReference type="InterPro" id="IPR036514">
    <property type="entry name" value="SGNH_hydro_sf"/>
</dbReference>
<dbReference type="InterPro" id="IPR010037">
    <property type="entry name" value="FkbH_domain"/>
</dbReference>
<dbReference type="NCBIfam" id="TIGR01681">
    <property type="entry name" value="HAD-SF-IIIC"/>
    <property type="match status" value="1"/>
</dbReference>
<dbReference type="KEGG" id="afj:AFERRID_09320"/>
<dbReference type="Proteomes" id="UP000280188">
    <property type="component" value="Chromosome"/>
</dbReference>
<evidence type="ECO:0000313" key="2">
    <source>
        <dbReference type="Proteomes" id="UP000280188"/>
    </source>
</evidence>
<protein>
    <submittedName>
        <fullName evidence="1">Uncharacterized protein</fullName>
    </submittedName>
</protein>
<dbReference type="AlphaFoldDB" id="A0A2Z6IJ53"/>
<dbReference type="EMBL" id="AP018795">
    <property type="protein sequence ID" value="BBF64714.1"/>
    <property type="molecule type" value="Genomic_DNA"/>
</dbReference>
<reference evidence="2" key="1">
    <citation type="journal article" date="2018" name="Microbiol. Resour. Announc.">
        <title>Complete Genome Sequence of Acidithiobacillus ferridurans JCM 18981.</title>
        <authorList>
            <person name="Miyauchi T."/>
            <person name="Kouzuma A."/>
            <person name="Abe T."/>
            <person name="Watanabe K."/>
        </authorList>
    </citation>
    <scope>NUCLEOTIDE SEQUENCE [LARGE SCALE GENOMIC DNA]</scope>
    <source>
        <strain evidence="2">ATCC 33020 / DSM 29468 / JCM 18981 / 11Fe</strain>
    </source>
</reference>
<evidence type="ECO:0000313" key="1">
    <source>
        <dbReference type="EMBL" id="BBF64714.1"/>
    </source>
</evidence>
<dbReference type="InterPro" id="IPR025282">
    <property type="entry name" value="DUF4214"/>
</dbReference>
<dbReference type="InterPro" id="IPR036412">
    <property type="entry name" value="HAD-like_sf"/>
</dbReference>
<dbReference type="RefSeq" id="WP_126604468.1">
    <property type="nucleotide sequence ID" value="NZ_AP018795.1"/>
</dbReference>
<gene>
    <name evidence="1" type="ORF">AFERRID_09320</name>
</gene>
<accession>A0A2Z6IJ53</accession>
<organism evidence="1 2">
    <name type="scientific">Acidithiobacillus ferridurans</name>
    <dbReference type="NCBI Taxonomy" id="1232575"/>
    <lineage>
        <taxon>Bacteria</taxon>
        <taxon>Pseudomonadati</taxon>
        <taxon>Pseudomonadota</taxon>
        <taxon>Acidithiobacillia</taxon>
        <taxon>Acidithiobacillales</taxon>
        <taxon>Acidithiobacillaceae</taxon>
        <taxon>Acidithiobacillus</taxon>
    </lineage>
</organism>
<dbReference type="SUPFAM" id="SSF56784">
    <property type="entry name" value="HAD-like"/>
    <property type="match status" value="1"/>
</dbReference>